<evidence type="ECO:0000256" key="2">
    <source>
        <dbReference type="SAM" id="Phobius"/>
    </source>
</evidence>
<feature type="transmembrane region" description="Helical" evidence="2">
    <location>
        <begin position="307"/>
        <end position="328"/>
    </location>
</feature>
<dbReference type="EMBL" id="JAPQKT010000006">
    <property type="protein sequence ID" value="KAJ5226861.1"/>
    <property type="molecule type" value="Genomic_DNA"/>
</dbReference>
<proteinExistence type="predicted"/>
<organism evidence="3 4">
    <name type="scientific">Penicillium citrinum</name>
    <dbReference type="NCBI Taxonomy" id="5077"/>
    <lineage>
        <taxon>Eukaryota</taxon>
        <taxon>Fungi</taxon>
        <taxon>Dikarya</taxon>
        <taxon>Ascomycota</taxon>
        <taxon>Pezizomycotina</taxon>
        <taxon>Eurotiomycetes</taxon>
        <taxon>Eurotiomycetidae</taxon>
        <taxon>Eurotiales</taxon>
        <taxon>Aspergillaceae</taxon>
        <taxon>Penicillium</taxon>
    </lineage>
</organism>
<evidence type="ECO:0000313" key="3">
    <source>
        <dbReference type="EMBL" id="KAJ5226861.1"/>
    </source>
</evidence>
<accession>A0A9W9NVA6</accession>
<reference evidence="3" key="1">
    <citation type="submission" date="2022-11" db="EMBL/GenBank/DDBJ databases">
        <authorList>
            <person name="Petersen C."/>
        </authorList>
    </citation>
    <scope>NUCLEOTIDE SEQUENCE</scope>
    <source>
        <strain evidence="3">IBT 23319</strain>
    </source>
</reference>
<comment type="caution">
    <text evidence="3">The sequence shown here is derived from an EMBL/GenBank/DDBJ whole genome shotgun (WGS) entry which is preliminary data.</text>
</comment>
<keyword evidence="2" id="KW-1133">Transmembrane helix</keyword>
<feature type="region of interest" description="Disordered" evidence="1">
    <location>
        <begin position="1"/>
        <end position="51"/>
    </location>
</feature>
<evidence type="ECO:0000256" key="1">
    <source>
        <dbReference type="SAM" id="MobiDB-lite"/>
    </source>
</evidence>
<dbReference type="GeneID" id="81384952"/>
<protein>
    <submittedName>
        <fullName evidence="3">Uncharacterized protein</fullName>
    </submittedName>
</protein>
<dbReference type="RefSeq" id="XP_056499226.1">
    <property type="nucleotide sequence ID" value="XM_056645785.1"/>
</dbReference>
<dbReference type="PANTHER" id="PTHR37848">
    <property type="entry name" value="EXPRESSED PROTEIN"/>
    <property type="match status" value="1"/>
</dbReference>
<evidence type="ECO:0000313" key="4">
    <source>
        <dbReference type="Proteomes" id="UP001147733"/>
    </source>
</evidence>
<name>A0A9W9NVA6_PENCI</name>
<gene>
    <name evidence="3" type="ORF">N7469_006867</name>
</gene>
<dbReference type="Proteomes" id="UP001147733">
    <property type="component" value="Unassembled WGS sequence"/>
</dbReference>
<reference evidence="3" key="2">
    <citation type="journal article" date="2023" name="IMA Fungus">
        <title>Comparative genomic study of the Penicillium genus elucidates a diverse pangenome and 15 lateral gene transfer events.</title>
        <authorList>
            <person name="Petersen C."/>
            <person name="Sorensen T."/>
            <person name="Nielsen M.R."/>
            <person name="Sondergaard T.E."/>
            <person name="Sorensen J.L."/>
            <person name="Fitzpatrick D.A."/>
            <person name="Frisvad J.C."/>
            <person name="Nielsen K.L."/>
        </authorList>
    </citation>
    <scope>NUCLEOTIDE SEQUENCE</scope>
    <source>
        <strain evidence="3">IBT 23319</strain>
    </source>
</reference>
<keyword evidence="2" id="KW-0812">Transmembrane</keyword>
<dbReference type="OrthoDB" id="203796at2759"/>
<keyword evidence="2" id="KW-0472">Membrane</keyword>
<dbReference type="AlphaFoldDB" id="A0A9W9NVA6"/>
<dbReference type="PANTHER" id="PTHR37848:SF1">
    <property type="entry name" value="SUN DOMAIN-CONTAINING PROTEIN"/>
    <property type="match status" value="1"/>
</dbReference>
<keyword evidence="4" id="KW-1185">Reference proteome</keyword>
<sequence>MGHLNDRPDDLPTSSSHSLHTLDPEDHPPPYTDEPELTPSQSIPQTGTGQFIRPLALPDSAYILPGATEIKPDDKRAATTSPILSQDARVLYRAIRRQMKLPPRPILCIHGTHTETSNDGKNKKSNSVTDFQFQLDLAETMLTGWDGLRSDGIDNWFSAYVNRDEDSISAYRGGRLRSHVYNAPKPKKQAIALEDDGDDARLIGPEAEVDLHEELDPVDREHHVLQYIDEDLTMWCKRYCADPAPVKSFTLHRHLKAFSTKTLRNALDTHIRDLNYRGNINISQFSAHGTVTVYSPHWINRLRLNAFVWWIIVILQLWIITWPIIWLMEKRYEIAETTWNAALEADPTTGLAKCYAQGRDESQLAQFWAPAVKQAAWTRRKRENGLLTRIDAERLQGLTTEQLLGLRDNPSGAESERRARVDRGEGGFVDGIIGLARGVSEISQDYRLRMGWGGNC</sequence>
<feature type="compositionally biased region" description="Polar residues" evidence="1">
    <location>
        <begin position="38"/>
        <end position="49"/>
    </location>
</feature>
<feature type="compositionally biased region" description="Basic and acidic residues" evidence="1">
    <location>
        <begin position="1"/>
        <end position="10"/>
    </location>
</feature>